<reference evidence="1 2" key="1">
    <citation type="journal article" date="2018" name="Sci. Rep.">
        <title>Genomic signatures of local adaptation to the degree of environmental predictability in rotifers.</title>
        <authorList>
            <person name="Franch-Gras L."/>
            <person name="Hahn C."/>
            <person name="Garcia-Roger E.M."/>
            <person name="Carmona M.J."/>
            <person name="Serra M."/>
            <person name="Gomez A."/>
        </authorList>
    </citation>
    <scope>NUCLEOTIDE SEQUENCE [LARGE SCALE GENOMIC DNA]</scope>
    <source>
        <strain evidence="1">HYR1</strain>
    </source>
</reference>
<accession>A0A3M7Q026</accession>
<dbReference type="Proteomes" id="UP000276133">
    <property type="component" value="Unassembled WGS sequence"/>
</dbReference>
<keyword evidence="2" id="KW-1185">Reference proteome</keyword>
<name>A0A3M7Q026_BRAPC</name>
<dbReference type="EMBL" id="REGN01007950">
    <property type="protein sequence ID" value="RNA04826.1"/>
    <property type="molecule type" value="Genomic_DNA"/>
</dbReference>
<sequence>MLNNVTMNVTPCCIYLTGQFNKIGNKAQLRLNHHHHKRCLLDLHHRQLNLMVVLLDKCFIITSNVDQLFMVGFIFFDTFINILRKNKKFKSFAKIGELTFSQKNKFFQKQLLDMSCQWKNEINSMTVYHRWDPTVSLLRKSSLLACCNLYYYYHYYVPIYYQKMSIFTDCEIHKSTNKFNLICW</sequence>
<protein>
    <submittedName>
        <fullName evidence="1">Uncharacterized protein</fullName>
    </submittedName>
</protein>
<evidence type="ECO:0000313" key="1">
    <source>
        <dbReference type="EMBL" id="RNA04826.1"/>
    </source>
</evidence>
<gene>
    <name evidence="1" type="ORF">BpHYR1_008868</name>
</gene>
<organism evidence="1 2">
    <name type="scientific">Brachionus plicatilis</name>
    <name type="common">Marine rotifer</name>
    <name type="synonym">Brachionus muelleri</name>
    <dbReference type="NCBI Taxonomy" id="10195"/>
    <lineage>
        <taxon>Eukaryota</taxon>
        <taxon>Metazoa</taxon>
        <taxon>Spiralia</taxon>
        <taxon>Gnathifera</taxon>
        <taxon>Rotifera</taxon>
        <taxon>Eurotatoria</taxon>
        <taxon>Monogononta</taxon>
        <taxon>Pseudotrocha</taxon>
        <taxon>Ploima</taxon>
        <taxon>Brachionidae</taxon>
        <taxon>Brachionus</taxon>
    </lineage>
</organism>
<comment type="caution">
    <text evidence="1">The sequence shown here is derived from an EMBL/GenBank/DDBJ whole genome shotgun (WGS) entry which is preliminary data.</text>
</comment>
<proteinExistence type="predicted"/>
<dbReference type="AlphaFoldDB" id="A0A3M7Q026"/>
<evidence type="ECO:0000313" key="2">
    <source>
        <dbReference type="Proteomes" id="UP000276133"/>
    </source>
</evidence>